<protein>
    <recommendedName>
        <fullName evidence="7">Transposase</fullName>
    </recommendedName>
</protein>
<gene>
    <name evidence="5" type="ORF">H6P81_006067</name>
</gene>
<dbReference type="Pfam" id="PF10551">
    <property type="entry name" value="MULE"/>
    <property type="match status" value="1"/>
</dbReference>
<evidence type="ECO:0000259" key="3">
    <source>
        <dbReference type="Pfam" id="PF10536"/>
    </source>
</evidence>
<proteinExistence type="predicted"/>
<name>A0AAV7EWS6_ARIFI</name>
<keyword evidence="6" id="KW-1185">Reference proteome</keyword>
<dbReference type="Proteomes" id="UP000825729">
    <property type="component" value="Unassembled WGS sequence"/>
</dbReference>
<dbReference type="Pfam" id="PF03108">
    <property type="entry name" value="DBD_Tnp_Mut"/>
    <property type="match status" value="1"/>
</dbReference>
<dbReference type="PANTHER" id="PTHR31973:SF195">
    <property type="entry name" value="MUDR FAMILY TRANSPOSASE"/>
    <property type="match status" value="1"/>
</dbReference>
<feature type="domain" description="MULE transposase" evidence="4">
    <location>
        <begin position="408"/>
        <end position="503"/>
    </location>
</feature>
<evidence type="ECO:0008006" key="7">
    <source>
        <dbReference type="Google" id="ProtNLM"/>
    </source>
</evidence>
<feature type="region of interest" description="Disordered" evidence="1">
    <location>
        <begin position="150"/>
        <end position="205"/>
    </location>
</feature>
<evidence type="ECO:0000259" key="2">
    <source>
        <dbReference type="Pfam" id="PF03108"/>
    </source>
</evidence>
<reference evidence="5 6" key="1">
    <citation type="submission" date="2021-07" db="EMBL/GenBank/DDBJ databases">
        <title>The Aristolochia fimbriata genome: insights into angiosperm evolution, floral development and chemical biosynthesis.</title>
        <authorList>
            <person name="Jiao Y."/>
        </authorList>
    </citation>
    <scope>NUCLEOTIDE SEQUENCE [LARGE SCALE GENOMIC DNA]</scope>
    <source>
        <strain evidence="5">IBCAS-2021</strain>
        <tissue evidence="5">Leaf</tissue>
    </source>
</reference>
<dbReference type="InterPro" id="IPR019557">
    <property type="entry name" value="AminoTfrase-like_pln_mobile"/>
</dbReference>
<accession>A0AAV7EWS6</accession>
<organism evidence="5 6">
    <name type="scientific">Aristolochia fimbriata</name>
    <name type="common">White veined hardy Dutchman's pipe vine</name>
    <dbReference type="NCBI Taxonomy" id="158543"/>
    <lineage>
        <taxon>Eukaryota</taxon>
        <taxon>Viridiplantae</taxon>
        <taxon>Streptophyta</taxon>
        <taxon>Embryophyta</taxon>
        <taxon>Tracheophyta</taxon>
        <taxon>Spermatophyta</taxon>
        <taxon>Magnoliopsida</taxon>
        <taxon>Magnoliidae</taxon>
        <taxon>Piperales</taxon>
        <taxon>Aristolochiaceae</taxon>
        <taxon>Aristolochia</taxon>
    </lineage>
</organism>
<dbReference type="EMBL" id="JAINDJ010000003">
    <property type="protein sequence ID" value="KAG9453163.1"/>
    <property type="molecule type" value="Genomic_DNA"/>
</dbReference>
<sequence>MAVVPACCYFGSEFIFEHGNVVGYCEGTTRLIYLEPTCSFNTLCTMMYNVLGGNPRTDHISIWLSFTCNGRLMYTPILDDVSLENGLGQVKYGFQSTLELFVKRDTYSYEMDSGRSLKNVGGTDEGAVVVYGGQALAERDERVERPIVEFIPAERERSEEANDDSSSEGSWPEPVTKDEVEEEEDVELPLPTMGVPPLEENDELYPDPWKRVMDMDVTYRNTMVPGVDDDNVPPPVGVGVGQRLMTKDALVMYLKDYCISRHVQFRVHKSGPTVYSIRCTGDQCPWHKVRRCNDEHTCLNVELRMDNWLCTSSVICNLIMPNVRTSFTLSPYEIIQLVKDKYHIQVSYSKAWRARNKALVAVFGGWDESYNLLPQFLKAIKDTNQGTKYKMITTDDGVGEGNFVRPFISVDGTHLYGKYKGCLLIATLFDGDNRLFPLAFALVETENIDTWTWFISCLARQVVRGRSPMCIISDRHCGIIRAVRDVFPRPHRHRFCIRHIVANLKKRYSVKDLNKMVWRCVSAETVAHYDHEMQILEEACPGAKVELTEDMSPEQWALAYDGNMSFGKLTTNSFESVNSLLKRARSLPVQALASGDILSDECMVCTGEIKLLRLQPIFVLQERHLRTVAWMMPDMCTRCYLWRWDISGPANTRLTSCLGSVCVSIIPDIYRVPCVHAIAKYLGAGRSGGTPTGPKKTRADQCPRVSTILWIGEMTTEDDICVAIVSSPVTINGPVKPRLLTAQRVPVRGLGVGNVVMAGAPLLYDQDSHRSEAIWHGEDPGCLECTEHFQTLRHWPMDERMLPYVEATGFGALHRVQWLRLDKPLITALVERWRSETNTFHLANCEMTITLEGVVVLLGLRVDGDACGPVDFGGLDGVGEYLRGSSSHMEVFKGSIVTFIA</sequence>
<feature type="domain" description="Transposase MuDR plant" evidence="2">
    <location>
        <begin position="240"/>
        <end position="287"/>
    </location>
</feature>
<evidence type="ECO:0000313" key="6">
    <source>
        <dbReference type="Proteomes" id="UP000825729"/>
    </source>
</evidence>
<comment type="caution">
    <text evidence="5">The sequence shown here is derived from an EMBL/GenBank/DDBJ whole genome shotgun (WGS) entry which is preliminary data.</text>
</comment>
<dbReference type="AlphaFoldDB" id="A0AAV7EWS6"/>
<feature type="domain" description="Aminotransferase-like plant mobile" evidence="3">
    <location>
        <begin position="809"/>
        <end position="866"/>
    </location>
</feature>
<dbReference type="InterPro" id="IPR018289">
    <property type="entry name" value="MULE_transposase_dom"/>
</dbReference>
<dbReference type="InterPro" id="IPR004332">
    <property type="entry name" value="Transposase_MuDR"/>
</dbReference>
<evidence type="ECO:0000259" key="4">
    <source>
        <dbReference type="Pfam" id="PF10551"/>
    </source>
</evidence>
<dbReference type="Pfam" id="PF10536">
    <property type="entry name" value="PMD"/>
    <property type="match status" value="1"/>
</dbReference>
<evidence type="ECO:0000256" key="1">
    <source>
        <dbReference type="SAM" id="MobiDB-lite"/>
    </source>
</evidence>
<dbReference type="PANTHER" id="PTHR31973">
    <property type="entry name" value="POLYPROTEIN, PUTATIVE-RELATED"/>
    <property type="match status" value="1"/>
</dbReference>
<evidence type="ECO:0000313" key="5">
    <source>
        <dbReference type="EMBL" id="KAG9453163.1"/>
    </source>
</evidence>
<feature type="compositionally biased region" description="Basic and acidic residues" evidence="1">
    <location>
        <begin position="150"/>
        <end position="160"/>
    </location>
</feature>